<dbReference type="InterPro" id="IPR013324">
    <property type="entry name" value="RNA_pol_sigma_r3/r4-like"/>
</dbReference>
<evidence type="ECO:0000256" key="2">
    <source>
        <dbReference type="ARBA" id="ARBA00023015"/>
    </source>
</evidence>
<keyword evidence="4" id="KW-0804">Transcription</keyword>
<dbReference type="InterPro" id="IPR036388">
    <property type="entry name" value="WH-like_DNA-bd_sf"/>
</dbReference>
<dbReference type="Pfam" id="PF04542">
    <property type="entry name" value="Sigma70_r2"/>
    <property type="match status" value="1"/>
</dbReference>
<comment type="caution">
    <text evidence="7">The sequence shown here is derived from an EMBL/GenBank/DDBJ whole genome shotgun (WGS) entry which is preliminary data.</text>
</comment>
<evidence type="ECO:0000259" key="5">
    <source>
        <dbReference type="Pfam" id="PF04542"/>
    </source>
</evidence>
<dbReference type="EMBL" id="JACYTN010000011">
    <property type="protein sequence ID" value="MBD8499378.1"/>
    <property type="molecule type" value="Genomic_DNA"/>
</dbReference>
<dbReference type="Pfam" id="PF08281">
    <property type="entry name" value="Sigma70_r4_2"/>
    <property type="match status" value="1"/>
</dbReference>
<dbReference type="InterPro" id="IPR013249">
    <property type="entry name" value="RNA_pol_sigma70_r4_t2"/>
</dbReference>
<dbReference type="SUPFAM" id="SSF88946">
    <property type="entry name" value="Sigma2 domain of RNA polymerase sigma factors"/>
    <property type="match status" value="1"/>
</dbReference>
<dbReference type="PANTHER" id="PTHR43133">
    <property type="entry name" value="RNA POLYMERASE ECF-TYPE SIGMA FACTO"/>
    <property type="match status" value="1"/>
</dbReference>
<dbReference type="InterPro" id="IPR013325">
    <property type="entry name" value="RNA_pol_sigma_r2"/>
</dbReference>
<keyword evidence="3" id="KW-0731">Sigma factor</keyword>
<dbReference type="PANTHER" id="PTHR43133:SF51">
    <property type="entry name" value="RNA POLYMERASE SIGMA FACTOR"/>
    <property type="match status" value="1"/>
</dbReference>
<sequence>MLTAVNLLNTRLYSQESIKQNKSDEQLVQQIIAGEQEAMNTLVERHRRFVLTCICQTVKDRHLAEDIAQDVWIKVYRSLHTFRGEAKFTTWLYRLTRNQLIDTLRKWKFHLQADSLPYEDYRMNLDNELVASDELPEEHVLKQERCEQVRDTLRNMPLKYRSIMVMYHLRDRSYTEIAEQLSMPVRTVETRLYRAKALFKNGWGQAAEVPVV</sequence>
<protein>
    <submittedName>
        <fullName evidence="7">Sigma-70 family RNA polymerase sigma factor</fullName>
    </submittedName>
</protein>
<evidence type="ECO:0000256" key="1">
    <source>
        <dbReference type="ARBA" id="ARBA00010641"/>
    </source>
</evidence>
<dbReference type="Gene3D" id="1.10.10.10">
    <property type="entry name" value="Winged helix-like DNA-binding domain superfamily/Winged helix DNA-binding domain"/>
    <property type="match status" value="1"/>
</dbReference>
<reference evidence="7 8" key="1">
    <citation type="submission" date="2020-09" db="EMBL/GenBank/DDBJ databases">
        <title>Paenibacillus sp. CAU 1523 isolated from sand of Haeundae Beach.</title>
        <authorList>
            <person name="Kim W."/>
        </authorList>
    </citation>
    <scope>NUCLEOTIDE SEQUENCE [LARGE SCALE GENOMIC DNA]</scope>
    <source>
        <strain evidence="7 8">CAU 1523</strain>
    </source>
</reference>
<accession>A0ABR9AYZ8</accession>
<evidence type="ECO:0000259" key="6">
    <source>
        <dbReference type="Pfam" id="PF08281"/>
    </source>
</evidence>
<dbReference type="SUPFAM" id="SSF88659">
    <property type="entry name" value="Sigma3 and sigma4 domains of RNA polymerase sigma factors"/>
    <property type="match status" value="1"/>
</dbReference>
<dbReference type="InterPro" id="IPR039425">
    <property type="entry name" value="RNA_pol_sigma-70-like"/>
</dbReference>
<evidence type="ECO:0000256" key="3">
    <source>
        <dbReference type="ARBA" id="ARBA00023082"/>
    </source>
</evidence>
<dbReference type="CDD" id="cd06171">
    <property type="entry name" value="Sigma70_r4"/>
    <property type="match status" value="1"/>
</dbReference>
<gene>
    <name evidence="7" type="ORF">IFO66_13865</name>
</gene>
<dbReference type="Proteomes" id="UP000634529">
    <property type="component" value="Unassembled WGS sequence"/>
</dbReference>
<keyword evidence="2" id="KW-0805">Transcription regulation</keyword>
<keyword evidence="8" id="KW-1185">Reference proteome</keyword>
<feature type="domain" description="RNA polymerase sigma factor 70 region 4 type 2" evidence="6">
    <location>
        <begin position="147"/>
        <end position="197"/>
    </location>
</feature>
<proteinExistence type="inferred from homology"/>
<evidence type="ECO:0000313" key="7">
    <source>
        <dbReference type="EMBL" id="MBD8499378.1"/>
    </source>
</evidence>
<comment type="similarity">
    <text evidence="1">Belongs to the sigma-70 factor family. ECF subfamily.</text>
</comment>
<dbReference type="InterPro" id="IPR007627">
    <property type="entry name" value="RNA_pol_sigma70_r2"/>
</dbReference>
<dbReference type="Gene3D" id="1.10.1740.10">
    <property type="match status" value="1"/>
</dbReference>
<dbReference type="InterPro" id="IPR014284">
    <property type="entry name" value="RNA_pol_sigma-70_dom"/>
</dbReference>
<feature type="domain" description="RNA polymerase sigma-70 region 2" evidence="5">
    <location>
        <begin position="42"/>
        <end position="106"/>
    </location>
</feature>
<evidence type="ECO:0000313" key="8">
    <source>
        <dbReference type="Proteomes" id="UP000634529"/>
    </source>
</evidence>
<organism evidence="7 8">
    <name type="scientific">Paenibacillus arenosi</name>
    <dbReference type="NCBI Taxonomy" id="2774142"/>
    <lineage>
        <taxon>Bacteria</taxon>
        <taxon>Bacillati</taxon>
        <taxon>Bacillota</taxon>
        <taxon>Bacilli</taxon>
        <taxon>Bacillales</taxon>
        <taxon>Paenibacillaceae</taxon>
        <taxon>Paenibacillus</taxon>
    </lineage>
</organism>
<evidence type="ECO:0000256" key="4">
    <source>
        <dbReference type="ARBA" id="ARBA00023163"/>
    </source>
</evidence>
<dbReference type="NCBIfam" id="TIGR02937">
    <property type="entry name" value="sigma70-ECF"/>
    <property type="match status" value="1"/>
</dbReference>
<name>A0ABR9AYZ8_9BACL</name>